<organism evidence="1 2">
    <name type="scientific">Gambusia affinis</name>
    <name type="common">Western mosquitofish</name>
    <name type="synonym">Heterandria affinis</name>
    <dbReference type="NCBI Taxonomy" id="33528"/>
    <lineage>
        <taxon>Eukaryota</taxon>
        <taxon>Metazoa</taxon>
        <taxon>Chordata</taxon>
        <taxon>Craniata</taxon>
        <taxon>Vertebrata</taxon>
        <taxon>Euteleostomi</taxon>
        <taxon>Actinopterygii</taxon>
        <taxon>Neopterygii</taxon>
        <taxon>Teleostei</taxon>
        <taxon>Neoteleostei</taxon>
        <taxon>Acanthomorphata</taxon>
        <taxon>Ovalentaria</taxon>
        <taxon>Atherinomorphae</taxon>
        <taxon>Cyprinodontiformes</taxon>
        <taxon>Poeciliidae</taxon>
        <taxon>Poeciliinae</taxon>
        <taxon>Gambusia</taxon>
    </lineage>
</organism>
<reference evidence="1 2" key="1">
    <citation type="journal article" date="2018" name="G3 (Bethesda)">
        <title>A High-Quality Reference Genome for the Invasive Mosquitofish Gambusia affinis Using a Chicago Library.</title>
        <authorList>
            <person name="Hoffberg S.L."/>
            <person name="Troendle N.J."/>
            <person name="Glenn T.C."/>
            <person name="Mahmud O."/>
            <person name="Louha S."/>
            <person name="Chalopin D."/>
            <person name="Bennetzen J.L."/>
            <person name="Mauricio R."/>
        </authorList>
    </citation>
    <scope>NUCLEOTIDE SEQUENCE [LARGE SCALE GENOMIC DNA]</scope>
    <source>
        <strain evidence="1">NE01/NJP1002.9</strain>
        <tissue evidence="1">Muscle</tissue>
    </source>
</reference>
<proteinExistence type="predicted"/>
<accession>A0A315W2C2</accession>
<dbReference type="EMBL" id="NHOQ01000541">
    <property type="protein sequence ID" value="PWA29811.1"/>
    <property type="molecule type" value="Genomic_DNA"/>
</dbReference>
<sequence>MLTIMSIPDRLCSTSCSIAERKGKTVSSMYTMMTDSTKSPLQALIVHYRQAVIKSLHLGGREGKLQQTVLSAELCQPAQHYNNQSLKEPRTNLIHPWGPATKELFNHLADLVSRGQPGLGELNPESPGSASSVEGMLVGLRRSSKFSAH</sequence>
<dbReference type="Proteomes" id="UP000250572">
    <property type="component" value="Unassembled WGS sequence"/>
</dbReference>
<comment type="caution">
    <text evidence="1">The sequence shown here is derived from an EMBL/GenBank/DDBJ whole genome shotgun (WGS) entry which is preliminary data.</text>
</comment>
<evidence type="ECO:0000313" key="2">
    <source>
        <dbReference type="Proteomes" id="UP000250572"/>
    </source>
</evidence>
<evidence type="ECO:0000313" key="1">
    <source>
        <dbReference type="EMBL" id="PWA29811.1"/>
    </source>
</evidence>
<feature type="non-terminal residue" evidence="1">
    <location>
        <position position="149"/>
    </location>
</feature>
<keyword evidence="2" id="KW-1185">Reference proteome</keyword>
<protein>
    <submittedName>
        <fullName evidence="1">Uncharacterized protein</fullName>
    </submittedName>
</protein>
<dbReference type="AlphaFoldDB" id="A0A315W2C2"/>
<gene>
    <name evidence="1" type="ORF">CCH79_00007727</name>
</gene>
<name>A0A315W2C2_GAMAF</name>